<feature type="transmembrane region" description="Helical" evidence="1">
    <location>
        <begin position="162"/>
        <end position="182"/>
    </location>
</feature>
<evidence type="ECO:0000256" key="1">
    <source>
        <dbReference type="SAM" id="Phobius"/>
    </source>
</evidence>
<accession>A0ABN9RFA7</accession>
<reference evidence="2" key="1">
    <citation type="submission" date="2023-10" db="EMBL/GenBank/DDBJ databases">
        <authorList>
            <person name="Chen Y."/>
            <person name="Shah S."/>
            <person name="Dougan E. K."/>
            <person name="Thang M."/>
            <person name="Chan C."/>
        </authorList>
    </citation>
    <scope>NUCLEOTIDE SEQUENCE [LARGE SCALE GENOMIC DNA]</scope>
</reference>
<evidence type="ECO:0000313" key="3">
    <source>
        <dbReference type="Proteomes" id="UP001189429"/>
    </source>
</evidence>
<dbReference type="Proteomes" id="UP001189429">
    <property type="component" value="Unassembled WGS sequence"/>
</dbReference>
<keyword evidence="1" id="KW-0472">Membrane</keyword>
<proteinExistence type="predicted"/>
<evidence type="ECO:0000313" key="2">
    <source>
        <dbReference type="EMBL" id="CAK0816386.1"/>
    </source>
</evidence>
<keyword evidence="3" id="KW-1185">Reference proteome</keyword>
<comment type="caution">
    <text evidence="2">The sequence shown here is derived from an EMBL/GenBank/DDBJ whole genome shotgun (WGS) entry which is preliminary data.</text>
</comment>
<organism evidence="2 3">
    <name type="scientific">Prorocentrum cordatum</name>
    <dbReference type="NCBI Taxonomy" id="2364126"/>
    <lineage>
        <taxon>Eukaryota</taxon>
        <taxon>Sar</taxon>
        <taxon>Alveolata</taxon>
        <taxon>Dinophyceae</taxon>
        <taxon>Prorocentrales</taxon>
        <taxon>Prorocentraceae</taxon>
        <taxon>Prorocentrum</taxon>
    </lineage>
</organism>
<sequence>MVEAAGVFGCWAGRDLSTVAVAFGPQVSHSPDSAAEHGASSRRVDLFPPSSLVAPVPASLLPRSPFQALPRAGFSDPLARALEGGPPLRLKEGGGVEFDFGPVAGGGSAVGSRVKWGVMKEGSVGEVDQSPEAQRRREALRAAAARDLVNIDEDERERRRTLAVPMAVLSAAFCAFLLLTGAPWTSRVAVLPFFFLTGGLYLSGQEGL</sequence>
<protein>
    <submittedName>
        <fullName evidence="2">Uncharacterized protein</fullName>
    </submittedName>
</protein>
<dbReference type="EMBL" id="CAUYUJ010006181">
    <property type="protein sequence ID" value="CAK0816386.1"/>
    <property type="molecule type" value="Genomic_DNA"/>
</dbReference>
<keyword evidence="1" id="KW-1133">Transmembrane helix</keyword>
<keyword evidence="1" id="KW-0812">Transmembrane</keyword>
<gene>
    <name evidence="2" type="ORF">PCOR1329_LOCUS19377</name>
</gene>
<name>A0ABN9RFA7_9DINO</name>